<evidence type="ECO:0000256" key="1">
    <source>
        <dbReference type="SAM" id="MobiDB-lite"/>
    </source>
</evidence>
<name>A0A852TYP7_9ACTN</name>
<dbReference type="EMBL" id="JACCCC010000001">
    <property type="protein sequence ID" value="NYE48417.1"/>
    <property type="molecule type" value="Genomic_DNA"/>
</dbReference>
<keyword evidence="3" id="KW-1185">Reference proteome</keyword>
<feature type="compositionally biased region" description="Low complexity" evidence="1">
    <location>
        <begin position="1"/>
        <end position="17"/>
    </location>
</feature>
<comment type="caution">
    <text evidence="2">The sequence shown here is derived from an EMBL/GenBank/DDBJ whole genome shotgun (WGS) entry which is preliminary data.</text>
</comment>
<feature type="region of interest" description="Disordered" evidence="1">
    <location>
        <begin position="1"/>
        <end position="62"/>
    </location>
</feature>
<dbReference type="Proteomes" id="UP000589036">
    <property type="component" value="Unassembled WGS sequence"/>
</dbReference>
<reference evidence="2 3" key="1">
    <citation type="submission" date="2020-07" db="EMBL/GenBank/DDBJ databases">
        <title>Sequencing the genomes of 1000 actinobacteria strains.</title>
        <authorList>
            <person name="Klenk H.-P."/>
        </authorList>
    </citation>
    <scope>NUCLEOTIDE SEQUENCE [LARGE SCALE GENOMIC DNA]</scope>
    <source>
        <strain evidence="2 3">CXB654</strain>
    </source>
</reference>
<organism evidence="2 3">
    <name type="scientific">Spinactinospora alkalitolerans</name>
    <dbReference type="NCBI Taxonomy" id="687207"/>
    <lineage>
        <taxon>Bacteria</taxon>
        <taxon>Bacillati</taxon>
        <taxon>Actinomycetota</taxon>
        <taxon>Actinomycetes</taxon>
        <taxon>Streptosporangiales</taxon>
        <taxon>Nocardiopsidaceae</taxon>
        <taxon>Spinactinospora</taxon>
    </lineage>
</organism>
<accession>A0A852TYP7</accession>
<sequence>MYWLHSGSSPSVPSISSKARRVAGSTLPPRCASRAISTSTGLPGSMRGMKKFRVSATHRATT</sequence>
<evidence type="ECO:0000313" key="2">
    <source>
        <dbReference type="EMBL" id="NYE48417.1"/>
    </source>
</evidence>
<dbReference type="AlphaFoldDB" id="A0A852TYP7"/>
<dbReference type="RefSeq" id="WP_246334401.1">
    <property type="nucleotide sequence ID" value="NZ_BAAAYY010000004.1"/>
</dbReference>
<protein>
    <submittedName>
        <fullName evidence="2">Uncharacterized protein</fullName>
    </submittedName>
</protein>
<gene>
    <name evidence="2" type="ORF">HDA32_003537</name>
</gene>
<proteinExistence type="predicted"/>
<evidence type="ECO:0000313" key="3">
    <source>
        <dbReference type="Proteomes" id="UP000589036"/>
    </source>
</evidence>